<keyword evidence="1" id="KW-0812">Transmembrane</keyword>
<dbReference type="AlphaFoldDB" id="A0A848KPW7"/>
<sequence length="241" mass="26011">MADQEPDSTTASSEPAPAKRSQRVALTVLGVVAALLLGFAVGVLARFPFDDSTDTPAADSVDVGFCQDMSVHHDQAVEMSAIALTRSTDTAVQTLAYDILTTQQNQIGQMRGWLTLWERPLYADDGYMKWMGDDAHGSGHDMSGMSDSMSGKGMSTMPGMASQQDLTNLRQAQGPALDVLFLQLMLRHHQGGKPMAEYAAEHASLSVVRNLAQSMVKTQDKESEQMISLLAARNAQPLPLN</sequence>
<dbReference type="Proteomes" id="UP000535543">
    <property type="component" value="Unassembled WGS sequence"/>
</dbReference>
<keyword evidence="1" id="KW-1133">Transmembrane helix</keyword>
<dbReference type="InterPro" id="IPR012347">
    <property type="entry name" value="Ferritin-like"/>
</dbReference>
<feature type="domain" description="DUF305" evidence="2">
    <location>
        <begin position="62"/>
        <end position="229"/>
    </location>
</feature>
<evidence type="ECO:0000256" key="1">
    <source>
        <dbReference type="SAM" id="Phobius"/>
    </source>
</evidence>
<organism evidence="3 4">
    <name type="scientific">Antrihabitans stalactiti</name>
    <dbReference type="NCBI Taxonomy" id="2584121"/>
    <lineage>
        <taxon>Bacteria</taxon>
        <taxon>Bacillati</taxon>
        <taxon>Actinomycetota</taxon>
        <taxon>Actinomycetes</taxon>
        <taxon>Mycobacteriales</taxon>
        <taxon>Nocardiaceae</taxon>
        <taxon>Antrihabitans</taxon>
    </lineage>
</organism>
<proteinExistence type="predicted"/>
<dbReference type="InterPro" id="IPR005183">
    <property type="entry name" value="DUF305_CopM-like"/>
</dbReference>
<reference evidence="3 4" key="1">
    <citation type="submission" date="2019-05" db="EMBL/GenBank/DDBJ databases">
        <authorList>
            <person name="Lee S.D."/>
        </authorList>
    </citation>
    <scope>NUCLEOTIDE SEQUENCE [LARGE SCALE GENOMIC DNA]</scope>
    <source>
        <strain evidence="3 4">YC2-7</strain>
    </source>
</reference>
<dbReference type="PANTHER" id="PTHR36933">
    <property type="entry name" value="SLL0788 PROTEIN"/>
    <property type="match status" value="1"/>
</dbReference>
<feature type="transmembrane region" description="Helical" evidence="1">
    <location>
        <begin position="24"/>
        <end position="45"/>
    </location>
</feature>
<comment type="caution">
    <text evidence="3">The sequence shown here is derived from an EMBL/GenBank/DDBJ whole genome shotgun (WGS) entry which is preliminary data.</text>
</comment>
<keyword evidence="4" id="KW-1185">Reference proteome</keyword>
<dbReference type="Gene3D" id="1.20.1260.10">
    <property type="match status" value="1"/>
</dbReference>
<accession>A0A848KPW7</accession>
<gene>
    <name evidence="3" type="ORF">FGL95_28460</name>
</gene>
<keyword evidence="1" id="KW-0472">Membrane</keyword>
<evidence type="ECO:0000313" key="3">
    <source>
        <dbReference type="EMBL" id="NMN98974.1"/>
    </source>
</evidence>
<evidence type="ECO:0000313" key="4">
    <source>
        <dbReference type="Proteomes" id="UP000535543"/>
    </source>
</evidence>
<protein>
    <submittedName>
        <fullName evidence="3">DUF305 domain-containing protein</fullName>
    </submittedName>
</protein>
<dbReference type="Pfam" id="PF03713">
    <property type="entry name" value="DUF305"/>
    <property type="match status" value="1"/>
</dbReference>
<dbReference type="PANTHER" id="PTHR36933:SF1">
    <property type="entry name" value="SLL0788 PROTEIN"/>
    <property type="match status" value="1"/>
</dbReference>
<dbReference type="RefSeq" id="WP_169593799.1">
    <property type="nucleotide sequence ID" value="NZ_VCQU01000013.1"/>
</dbReference>
<evidence type="ECO:0000259" key="2">
    <source>
        <dbReference type="Pfam" id="PF03713"/>
    </source>
</evidence>
<reference evidence="3 4" key="2">
    <citation type="submission" date="2020-06" db="EMBL/GenBank/DDBJ databases">
        <title>Antribacter stalactiti gen. nov., sp. nov., a new member of the family Nacardiaceae isolated from a cave.</title>
        <authorList>
            <person name="Kim I.S."/>
        </authorList>
    </citation>
    <scope>NUCLEOTIDE SEQUENCE [LARGE SCALE GENOMIC DNA]</scope>
    <source>
        <strain evidence="3 4">YC2-7</strain>
    </source>
</reference>
<name>A0A848KPW7_9NOCA</name>
<dbReference type="EMBL" id="VCQU01000013">
    <property type="protein sequence ID" value="NMN98974.1"/>
    <property type="molecule type" value="Genomic_DNA"/>
</dbReference>